<organism evidence="1 2">
    <name type="scientific">Dysgonomonas termitidis</name>
    <dbReference type="NCBI Taxonomy" id="1516126"/>
    <lineage>
        <taxon>Bacteria</taxon>
        <taxon>Pseudomonadati</taxon>
        <taxon>Bacteroidota</taxon>
        <taxon>Bacteroidia</taxon>
        <taxon>Bacteroidales</taxon>
        <taxon>Dysgonomonadaceae</taxon>
        <taxon>Dysgonomonas</taxon>
    </lineage>
</organism>
<gene>
    <name evidence="1" type="ORF">ACFO6W_26175</name>
</gene>
<name>A0ABV9L3T6_9BACT</name>
<dbReference type="Proteomes" id="UP001596023">
    <property type="component" value="Unassembled WGS sequence"/>
</dbReference>
<keyword evidence="2" id="KW-1185">Reference proteome</keyword>
<comment type="caution">
    <text evidence="1">The sequence shown here is derived from an EMBL/GenBank/DDBJ whole genome shotgun (WGS) entry which is preliminary data.</text>
</comment>
<accession>A0ABV9L3T6</accession>
<dbReference type="RefSeq" id="WP_380002091.1">
    <property type="nucleotide sequence ID" value="NZ_JBHSGN010000201.1"/>
</dbReference>
<protein>
    <submittedName>
        <fullName evidence="1">Helix-turn-helix domain-containing protein</fullName>
    </submittedName>
</protein>
<sequence>MKEKKITLEQIDYNLLKKKAYDLVVIQGRPQKEAANILNLSEKTLSVWSKSGNWQELKADNEIVNFRKFLSDKIFDLMADIALIDDKELRTRIANKLTGKGGVL</sequence>
<reference evidence="2" key="1">
    <citation type="journal article" date="2019" name="Int. J. Syst. Evol. Microbiol.">
        <title>The Global Catalogue of Microorganisms (GCM) 10K type strain sequencing project: providing services to taxonomists for standard genome sequencing and annotation.</title>
        <authorList>
            <consortium name="The Broad Institute Genomics Platform"/>
            <consortium name="The Broad Institute Genome Sequencing Center for Infectious Disease"/>
            <person name="Wu L."/>
            <person name="Ma J."/>
        </authorList>
    </citation>
    <scope>NUCLEOTIDE SEQUENCE [LARGE SCALE GENOMIC DNA]</scope>
    <source>
        <strain evidence="2">CCUG 66188</strain>
    </source>
</reference>
<dbReference type="EMBL" id="JBHSGN010000201">
    <property type="protein sequence ID" value="MFC4677170.1"/>
    <property type="molecule type" value="Genomic_DNA"/>
</dbReference>
<evidence type="ECO:0000313" key="1">
    <source>
        <dbReference type="EMBL" id="MFC4677170.1"/>
    </source>
</evidence>
<evidence type="ECO:0000313" key="2">
    <source>
        <dbReference type="Proteomes" id="UP001596023"/>
    </source>
</evidence>
<proteinExistence type="predicted"/>